<comment type="caution">
    <text evidence="2">The sequence shown here is derived from an EMBL/GenBank/DDBJ whole genome shotgun (WGS) entry which is preliminary data.</text>
</comment>
<keyword evidence="3" id="KW-1185">Reference proteome</keyword>
<dbReference type="AlphaFoldDB" id="A0A8H5HQ87"/>
<keyword evidence="1" id="KW-0472">Membrane</keyword>
<dbReference type="Proteomes" id="UP000518752">
    <property type="component" value="Unassembled WGS sequence"/>
</dbReference>
<evidence type="ECO:0000313" key="2">
    <source>
        <dbReference type="EMBL" id="KAF5387522.1"/>
    </source>
</evidence>
<evidence type="ECO:0000313" key="3">
    <source>
        <dbReference type="Proteomes" id="UP000518752"/>
    </source>
</evidence>
<keyword evidence="1" id="KW-1133">Transmembrane helix</keyword>
<name>A0A8H5HQ87_9AGAR</name>
<feature type="transmembrane region" description="Helical" evidence="1">
    <location>
        <begin position="48"/>
        <end position="69"/>
    </location>
</feature>
<reference evidence="2 3" key="1">
    <citation type="journal article" date="2020" name="ISME J.">
        <title>Uncovering the hidden diversity of litter-decomposition mechanisms in mushroom-forming fungi.</title>
        <authorList>
            <person name="Floudas D."/>
            <person name="Bentzer J."/>
            <person name="Ahren D."/>
            <person name="Johansson T."/>
            <person name="Persson P."/>
            <person name="Tunlid A."/>
        </authorList>
    </citation>
    <scope>NUCLEOTIDE SEQUENCE [LARGE SCALE GENOMIC DNA]</scope>
    <source>
        <strain evidence="2 3">CBS 406.79</strain>
    </source>
</reference>
<evidence type="ECO:0000256" key="1">
    <source>
        <dbReference type="SAM" id="Phobius"/>
    </source>
</evidence>
<dbReference type="EMBL" id="JAACJN010000031">
    <property type="protein sequence ID" value="KAF5387522.1"/>
    <property type="molecule type" value="Genomic_DNA"/>
</dbReference>
<proteinExistence type="predicted"/>
<dbReference type="OrthoDB" id="3354175at2759"/>
<organism evidence="2 3">
    <name type="scientific">Collybiopsis confluens</name>
    <dbReference type="NCBI Taxonomy" id="2823264"/>
    <lineage>
        <taxon>Eukaryota</taxon>
        <taxon>Fungi</taxon>
        <taxon>Dikarya</taxon>
        <taxon>Basidiomycota</taxon>
        <taxon>Agaricomycotina</taxon>
        <taxon>Agaricomycetes</taxon>
        <taxon>Agaricomycetidae</taxon>
        <taxon>Agaricales</taxon>
        <taxon>Marasmiineae</taxon>
        <taxon>Omphalotaceae</taxon>
        <taxon>Collybiopsis</taxon>
    </lineage>
</organism>
<feature type="transmembrane region" description="Helical" evidence="1">
    <location>
        <begin position="180"/>
        <end position="203"/>
    </location>
</feature>
<gene>
    <name evidence="2" type="ORF">D9757_006609</name>
</gene>
<feature type="transmembrane region" description="Helical" evidence="1">
    <location>
        <begin position="143"/>
        <end position="165"/>
    </location>
</feature>
<feature type="transmembrane region" description="Helical" evidence="1">
    <location>
        <begin position="12"/>
        <end position="36"/>
    </location>
</feature>
<accession>A0A8H5HQ87</accession>
<sequence>MSNDFPLSTVRFVGLWIETLFYGMYSVLFGHCIYILRHNTKSAKVNKPLFISAIIMFVLATGLIITDFARGYAAFVFHGGTLEGPTDYFEQFWIWSNLLRECLYVAMVQYPEHDTNDVLQDLQQMLSWDQIYRLFVVWGFKRYIVIGPIILLITEIVFASLSVWGQSISEPGATIQSFNIYTWAMVSFSISCATNIIVTALIASNQKLIV</sequence>
<keyword evidence="1" id="KW-0812">Transmembrane</keyword>
<protein>
    <submittedName>
        <fullName evidence="2">Uncharacterized protein</fullName>
    </submittedName>
</protein>